<dbReference type="PANTHER" id="PTHR43628">
    <property type="entry name" value="ACTIVATOR OF C KINASE PROTEIN 1-RELATED"/>
    <property type="match status" value="1"/>
</dbReference>
<dbReference type="EMBL" id="JEMT01027518">
    <property type="protein sequence ID" value="EXX56806.1"/>
    <property type="molecule type" value="Genomic_DNA"/>
</dbReference>
<accession>A0A015KBE0</accession>
<dbReference type="Proteomes" id="UP000022910">
    <property type="component" value="Unassembled WGS sequence"/>
</dbReference>
<dbReference type="InterPro" id="IPR006597">
    <property type="entry name" value="Sel1-like"/>
</dbReference>
<dbReference type="Gene3D" id="1.25.40.10">
    <property type="entry name" value="Tetratricopeptide repeat domain"/>
    <property type="match status" value="1"/>
</dbReference>
<comment type="caution">
    <text evidence="1">The sequence shown here is derived from an EMBL/GenBank/DDBJ whole genome shotgun (WGS) entry which is preliminary data.</text>
</comment>
<dbReference type="PANTHER" id="PTHR43628:SF1">
    <property type="entry name" value="CHITIN SYNTHASE REGULATORY FACTOR 2-RELATED"/>
    <property type="match status" value="1"/>
</dbReference>
<dbReference type="SMART" id="SM00671">
    <property type="entry name" value="SEL1"/>
    <property type="match status" value="6"/>
</dbReference>
<evidence type="ECO:0000313" key="1">
    <source>
        <dbReference type="EMBL" id="EXX56806.1"/>
    </source>
</evidence>
<dbReference type="AlphaFoldDB" id="A0A015KBE0"/>
<reference evidence="1 2" key="1">
    <citation type="submission" date="2014-02" db="EMBL/GenBank/DDBJ databases">
        <title>Single nucleus genome sequencing reveals high similarity among nuclei of an endomycorrhizal fungus.</title>
        <authorList>
            <person name="Lin K."/>
            <person name="Geurts R."/>
            <person name="Zhang Z."/>
            <person name="Limpens E."/>
            <person name="Saunders D.G."/>
            <person name="Mu D."/>
            <person name="Pang E."/>
            <person name="Cao H."/>
            <person name="Cha H."/>
            <person name="Lin T."/>
            <person name="Zhou Q."/>
            <person name="Shang Y."/>
            <person name="Li Y."/>
            <person name="Ivanov S."/>
            <person name="Sharma T."/>
            <person name="Velzen R.V."/>
            <person name="Ruijter N.D."/>
            <person name="Aanen D.K."/>
            <person name="Win J."/>
            <person name="Kamoun S."/>
            <person name="Bisseling T."/>
            <person name="Huang S."/>
        </authorList>
    </citation>
    <scope>NUCLEOTIDE SEQUENCE [LARGE SCALE GENOMIC DNA]</scope>
    <source>
        <strain evidence="2">DAOM197198w</strain>
    </source>
</reference>
<dbReference type="InterPro" id="IPR052945">
    <property type="entry name" value="Mitotic_Regulator"/>
</dbReference>
<dbReference type="HOGENOM" id="CLU_000288_36_14_1"/>
<dbReference type="SUPFAM" id="SSF81901">
    <property type="entry name" value="HCP-like"/>
    <property type="match status" value="2"/>
</dbReference>
<protein>
    <submittedName>
        <fullName evidence="1">Ack1p</fullName>
    </submittedName>
</protein>
<sequence length="342" mass="39204">MSVIKIYSDNFYLSNTNNLLIENNLLNEYLQNFDKINIKEIKPTIQNIHENIFEEDLSIVIDELINLIFKELNEGKDEGIIKRHVHNFINNYKLIPKEIYNWLLNNQYDYSNNICLLGYFNYYGIETNIDKKKAIELYQKAAELENNIAQLYLAEMYVHGKGINKNCILAFELSKKLADKGIPNAIDKLGYCYEEGIGIDINLQKAFELYQKAADLGNSSGINNLGWCYEEGIGTDINIPKAFELYQKAADSENSYGLNNLGCCYDSGIGTNVNTQKAFELYLMAANLENKFAQFNLGVMYEIGNGIEKNKNQAIYWYKKSAKQGHENAVHKLDDLLDITHV</sequence>
<proteinExistence type="predicted"/>
<evidence type="ECO:0000313" key="2">
    <source>
        <dbReference type="Proteomes" id="UP000022910"/>
    </source>
</evidence>
<gene>
    <name evidence="1" type="ORF">RirG_212810</name>
</gene>
<dbReference type="InterPro" id="IPR011990">
    <property type="entry name" value="TPR-like_helical_dom_sf"/>
</dbReference>
<organism evidence="1 2">
    <name type="scientific">Rhizophagus irregularis (strain DAOM 197198w)</name>
    <name type="common">Glomus intraradices</name>
    <dbReference type="NCBI Taxonomy" id="1432141"/>
    <lineage>
        <taxon>Eukaryota</taxon>
        <taxon>Fungi</taxon>
        <taxon>Fungi incertae sedis</taxon>
        <taxon>Mucoromycota</taxon>
        <taxon>Glomeromycotina</taxon>
        <taxon>Glomeromycetes</taxon>
        <taxon>Glomerales</taxon>
        <taxon>Glomeraceae</taxon>
        <taxon>Rhizophagus</taxon>
    </lineage>
</organism>
<dbReference type="Pfam" id="PF08238">
    <property type="entry name" value="Sel1"/>
    <property type="match status" value="6"/>
</dbReference>
<keyword evidence="2" id="KW-1185">Reference proteome</keyword>
<name>A0A015KBE0_RHIIW</name>